<dbReference type="InterPro" id="IPR011989">
    <property type="entry name" value="ARM-like"/>
</dbReference>
<dbReference type="EMBL" id="SIDB01000011">
    <property type="protein sequence ID" value="KAI3426095.1"/>
    <property type="molecule type" value="Genomic_DNA"/>
</dbReference>
<dbReference type="PANTHER" id="PTHR13255:SF0">
    <property type="entry name" value="ATAXIN-10"/>
    <property type="match status" value="1"/>
</dbReference>
<dbReference type="InterPro" id="IPR016024">
    <property type="entry name" value="ARM-type_fold"/>
</dbReference>
<protein>
    <recommendedName>
        <fullName evidence="3">Ataxin-10 domain-containing protein</fullName>
    </recommendedName>
</protein>
<dbReference type="InterPro" id="IPR019156">
    <property type="entry name" value="Ataxin-10_domain"/>
</dbReference>
<organism evidence="4 5">
    <name type="scientific">Chlorella vulgaris</name>
    <name type="common">Green alga</name>
    <dbReference type="NCBI Taxonomy" id="3077"/>
    <lineage>
        <taxon>Eukaryota</taxon>
        <taxon>Viridiplantae</taxon>
        <taxon>Chlorophyta</taxon>
        <taxon>core chlorophytes</taxon>
        <taxon>Trebouxiophyceae</taxon>
        <taxon>Chlorellales</taxon>
        <taxon>Chlorellaceae</taxon>
        <taxon>Chlorella clade</taxon>
        <taxon>Chlorella</taxon>
    </lineage>
</organism>
<proteinExistence type="predicted"/>
<evidence type="ECO:0000313" key="4">
    <source>
        <dbReference type="EMBL" id="KAI3426095.1"/>
    </source>
</evidence>
<feature type="domain" description="Ataxin-10" evidence="3">
    <location>
        <begin position="402"/>
        <end position="499"/>
    </location>
</feature>
<dbReference type="Gene3D" id="1.25.10.10">
    <property type="entry name" value="Leucine-rich Repeat Variant"/>
    <property type="match status" value="1"/>
</dbReference>
<dbReference type="GO" id="GO:0051301">
    <property type="term" value="P:cell division"/>
    <property type="evidence" value="ECO:0007669"/>
    <property type="project" value="UniProtKB-KW"/>
</dbReference>
<dbReference type="SUPFAM" id="SSF48371">
    <property type="entry name" value="ARM repeat"/>
    <property type="match status" value="1"/>
</dbReference>
<dbReference type="Proteomes" id="UP001055712">
    <property type="component" value="Unassembled WGS sequence"/>
</dbReference>
<dbReference type="AlphaFoldDB" id="A0A9D4TI53"/>
<keyword evidence="5" id="KW-1185">Reference proteome</keyword>
<dbReference type="GO" id="GO:0005829">
    <property type="term" value="C:cytosol"/>
    <property type="evidence" value="ECO:0007669"/>
    <property type="project" value="TreeGrafter"/>
</dbReference>
<name>A0A9D4TI53_CHLVU</name>
<accession>A0A9D4TI53</accession>
<evidence type="ECO:0000259" key="3">
    <source>
        <dbReference type="Pfam" id="PF09759"/>
    </source>
</evidence>
<comment type="caution">
    <text evidence="4">The sequence shown here is derived from an EMBL/GenBank/DDBJ whole genome shotgun (WGS) entry which is preliminary data.</text>
</comment>
<reference evidence="4" key="1">
    <citation type="journal article" date="2019" name="Plant J.">
        <title>Chlorella vulgaris genome assembly and annotation reveals the molecular basis for metabolic acclimation to high light conditions.</title>
        <authorList>
            <person name="Cecchin M."/>
            <person name="Marcolungo L."/>
            <person name="Rossato M."/>
            <person name="Girolomoni L."/>
            <person name="Cosentino E."/>
            <person name="Cuine S."/>
            <person name="Li-Beisson Y."/>
            <person name="Delledonne M."/>
            <person name="Ballottari M."/>
        </authorList>
    </citation>
    <scope>NUCLEOTIDE SEQUENCE</scope>
    <source>
        <strain evidence="4">211/11P</strain>
    </source>
</reference>
<evidence type="ECO:0000313" key="5">
    <source>
        <dbReference type="Proteomes" id="UP001055712"/>
    </source>
</evidence>
<dbReference type="OrthoDB" id="379794at2759"/>
<evidence type="ECO:0000256" key="2">
    <source>
        <dbReference type="ARBA" id="ARBA00023306"/>
    </source>
</evidence>
<keyword evidence="2" id="KW-0131">Cell cycle</keyword>
<reference evidence="4" key="2">
    <citation type="submission" date="2020-11" db="EMBL/GenBank/DDBJ databases">
        <authorList>
            <person name="Cecchin M."/>
            <person name="Marcolungo L."/>
            <person name="Rossato M."/>
            <person name="Girolomoni L."/>
            <person name="Cosentino E."/>
            <person name="Cuine S."/>
            <person name="Li-Beisson Y."/>
            <person name="Delledonne M."/>
            <person name="Ballottari M."/>
        </authorList>
    </citation>
    <scope>NUCLEOTIDE SEQUENCE</scope>
    <source>
        <strain evidence="4">211/11P</strain>
        <tissue evidence="4">Whole cell</tissue>
    </source>
</reference>
<evidence type="ECO:0000256" key="1">
    <source>
        <dbReference type="ARBA" id="ARBA00022618"/>
    </source>
</evidence>
<dbReference type="PANTHER" id="PTHR13255">
    <property type="entry name" value="ATAXIN-10"/>
    <property type="match status" value="1"/>
</dbReference>
<dbReference type="Pfam" id="PF09759">
    <property type="entry name" value="Atx10homo_assoc"/>
    <property type="match status" value="1"/>
</dbReference>
<keyword evidence="1" id="KW-0132">Cell division</keyword>
<dbReference type="InterPro" id="IPR051374">
    <property type="entry name" value="Ataxin-10/CTR86_families"/>
</dbReference>
<sequence>MLASSDLQRLVASSRDPAVTRDLLQLPSVASTALHLLHSIREGNAGAEETQESLLLCYRVMRNAAAAGPATCTALLHLDLLGIVRATLDLISSAAISLNWKLPVAVGQSLANLCNACRDSAAAAWAALFPLHLGMLAHVNEAGTQAATCLMLLACCKAVPGAAASLAGEQGVLILTALLCTHHRMLQQGEHNDNLGLLLAHLCFSHDLLPELFQSVGAEPISNAGSSSSSGIDSSLAQPTMAQASLLAVLCAEAHDMPDAPAADAAAVAAPAATASMRFLVRLAERLALLSAQQPLSQAQQQVLQDALHLMRDICARDDSGRGMCGGGNLVASLQAAGFLSTFLALLKALGPIQRPPHQQQAAAAAPPAAQDGSGIPVAELAPALAQQAKGFPADPPYQGWRTDLLAAVANAAHDRPSVKAEVSALGGVELVLAQCQVDYQSPLAREWALWGVRNLCEGNVQAQEAVRQLQLCTTVDSEEMQRLGVRLQLDEQTGKLRVAKRDDTGGAAAAAGVL</sequence>
<gene>
    <name evidence="4" type="ORF">D9Q98_008063</name>
</gene>